<organism evidence="1 2">
    <name type="scientific">Bradyrhizobium elkanii</name>
    <dbReference type="NCBI Taxonomy" id="29448"/>
    <lineage>
        <taxon>Bacteria</taxon>
        <taxon>Pseudomonadati</taxon>
        <taxon>Pseudomonadota</taxon>
        <taxon>Alphaproteobacteria</taxon>
        <taxon>Hyphomicrobiales</taxon>
        <taxon>Nitrobacteraceae</taxon>
        <taxon>Bradyrhizobium</taxon>
    </lineage>
</organism>
<reference evidence="1" key="1">
    <citation type="submission" date="2021-02" db="EMBL/GenBank/DDBJ databases">
        <title>Genomic Encyclopedia of Type Strains, Phase IV (KMG-V): Genome sequencing to study the core and pangenomes of soil and plant-associated prokaryotes.</title>
        <authorList>
            <person name="Whitman W."/>
        </authorList>
    </citation>
    <scope>NUCLEOTIDE SEQUENCE</scope>
    <source>
        <strain evidence="1">USDA 406</strain>
    </source>
</reference>
<dbReference type="Proteomes" id="UP000673383">
    <property type="component" value="Unassembled WGS sequence"/>
</dbReference>
<name>A0A8I1YCI3_BRAEL</name>
<dbReference type="AlphaFoldDB" id="A0A8I1YCI3"/>
<sequence length="155" mass="17390">MARRKPCLALRTCLLAEARGKSLALSRLRRGRGRDRGANGSPNRRCRRQSLLTGKFGLLRTLLALQQAVLRLQGAVMDALRACALDLLRLQLLHALLQAIDPGLPLGGLARERVTLPLLRRLLALLDHLLLLLRALLNALRRRRPLAQARRWART</sequence>
<proteinExistence type="predicted"/>
<gene>
    <name evidence="1" type="ORF">JOH49_008842</name>
</gene>
<dbReference type="EMBL" id="JAFICZ010000001">
    <property type="protein sequence ID" value="MBP1299089.1"/>
    <property type="molecule type" value="Genomic_DNA"/>
</dbReference>
<accession>A0A8I1YCI3</accession>
<comment type="caution">
    <text evidence="1">The sequence shown here is derived from an EMBL/GenBank/DDBJ whole genome shotgun (WGS) entry which is preliminary data.</text>
</comment>
<protein>
    <submittedName>
        <fullName evidence="1">Uncharacterized protein</fullName>
    </submittedName>
</protein>
<evidence type="ECO:0000313" key="1">
    <source>
        <dbReference type="EMBL" id="MBP1299089.1"/>
    </source>
</evidence>
<evidence type="ECO:0000313" key="2">
    <source>
        <dbReference type="Proteomes" id="UP000673383"/>
    </source>
</evidence>
<dbReference type="RefSeq" id="WP_244980714.1">
    <property type="nucleotide sequence ID" value="NZ_JAFICZ010000001.1"/>
</dbReference>